<dbReference type="RefSeq" id="WP_146440408.1">
    <property type="nucleotide sequence ID" value="NZ_SJPL01000001.1"/>
</dbReference>
<keyword evidence="2" id="KW-1185">Reference proteome</keyword>
<reference evidence="1 2" key="1">
    <citation type="submission" date="2019-02" db="EMBL/GenBank/DDBJ databases">
        <title>Deep-cultivation of Planctomycetes and their phenomic and genomic characterization uncovers novel biology.</title>
        <authorList>
            <person name="Wiegand S."/>
            <person name="Jogler M."/>
            <person name="Boedeker C."/>
            <person name="Pinto D."/>
            <person name="Vollmers J."/>
            <person name="Rivas-Marin E."/>
            <person name="Kohn T."/>
            <person name="Peeters S.H."/>
            <person name="Heuer A."/>
            <person name="Rast P."/>
            <person name="Oberbeckmann S."/>
            <person name="Bunk B."/>
            <person name="Jeske O."/>
            <person name="Meyerdierks A."/>
            <person name="Storesund J.E."/>
            <person name="Kallscheuer N."/>
            <person name="Luecker S."/>
            <person name="Lage O.M."/>
            <person name="Pohl T."/>
            <person name="Merkel B.J."/>
            <person name="Hornburger P."/>
            <person name="Mueller R.-W."/>
            <person name="Bruemmer F."/>
            <person name="Labrenz M."/>
            <person name="Spormann A.M."/>
            <person name="Op Den Camp H."/>
            <person name="Overmann J."/>
            <person name="Amann R."/>
            <person name="Jetten M.S.M."/>
            <person name="Mascher T."/>
            <person name="Medema M.H."/>
            <person name="Devos D.P."/>
            <person name="Kaster A.-K."/>
            <person name="Ovreas L."/>
            <person name="Rohde M."/>
            <person name="Galperin M.Y."/>
            <person name="Jogler C."/>
        </authorList>
    </citation>
    <scope>NUCLEOTIDE SEQUENCE [LARGE SCALE GENOMIC DNA]</scope>
    <source>
        <strain evidence="1 2">Pan14r</strain>
    </source>
</reference>
<dbReference type="EMBL" id="SJPL01000001">
    <property type="protein sequence ID" value="TWT72623.1"/>
    <property type="molecule type" value="Genomic_DNA"/>
</dbReference>
<proteinExistence type="predicted"/>
<protein>
    <submittedName>
        <fullName evidence="1">Uncharacterized protein</fullName>
    </submittedName>
</protein>
<accession>A0A5C5YCW7</accession>
<evidence type="ECO:0000313" key="1">
    <source>
        <dbReference type="EMBL" id="TWT72623.1"/>
    </source>
</evidence>
<name>A0A5C5YCW7_9PLAN</name>
<evidence type="ECO:0000313" key="2">
    <source>
        <dbReference type="Proteomes" id="UP000317238"/>
    </source>
</evidence>
<organism evidence="1 2">
    <name type="scientific">Crateriforma conspicua</name>
    <dbReference type="NCBI Taxonomy" id="2527996"/>
    <lineage>
        <taxon>Bacteria</taxon>
        <taxon>Pseudomonadati</taxon>
        <taxon>Planctomycetota</taxon>
        <taxon>Planctomycetia</taxon>
        <taxon>Planctomycetales</taxon>
        <taxon>Planctomycetaceae</taxon>
        <taxon>Crateriforma</taxon>
    </lineage>
</organism>
<comment type="caution">
    <text evidence="1">The sequence shown here is derived from an EMBL/GenBank/DDBJ whole genome shotgun (WGS) entry which is preliminary data.</text>
</comment>
<gene>
    <name evidence="1" type="ORF">Pan14r_49430</name>
</gene>
<dbReference type="Proteomes" id="UP000317238">
    <property type="component" value="Unassembled WGS sequence"/>
</dbReference>
<dbReference type="AlphaFoldDB" id="A0A5C5YCW7"/>
<sequence length="103" mass="11083">MTDRTPTIDSMCIPITKIDEDDSAVIYQFSATIWAGDPDHPGRAKDIGTASGTLAVDKLTGAATLLDAMPNDDGDKRYLRACRVLARHFADGDLPNHTMFACG</sequence>